<dbReference type="InterPro" id="IPR036390">
    <property type="entry name" value="WH_DNA-bd_sf"/>
</dbReference>
<comment type="caution">
    <text evidence="6">The sequence shown here is derived from an EMBL/GenBank/DDBJ whole genome shotgun (WGS) entry which is preliminary data.</text>
</comment>
<sequence>MELTDISRRFIVHWGEMGNNWGVNRSVAQIHALLYVHGQPLHAEDIADTLVLARSNVSNSLKELLNWRLIRVTHLLGDRRDYYETSSDVWELFRTIVRERKEREFDPTVALLKDLTADPALDRESPAFQDRLRSTLALMQTLGTWSDEMLRLSPATLEKILRLGAQVQRFVRPANPTDTAGPASTDTSTIFPVMPPIPPMG</sequence>
<dbReference type="PANTHER" id="PTHR38465">
    <property type="entry name" value="HTH-TYPE TRANSCRIPTIONAL REGULATOR MJ1563-RELATED"/>
    <property type="match status" value="1"/>
</dbReference>
<evidence type="ECO:0000313" key="6">
    <source>
        <dbReference type="EMBL" id="MFG6465809.1"/>
    </source>
</evidence>
<proteinExistence type="inferred from homology"/>
<keyword evidence="7" id="KW-1185">Reference proteome</keyword>
<evidence type="ECO:0000256" key="3">
    <source>
        <dbReference type="ARBA" id="ARBA00023163"/>
    </source>
</evidence>
<reference evidence="6 7" key="1">
    <citation type="submission" date="2024-08" db="EMBL/GenBank/DDBJ databases">
        <authorList>
            <person name="Lu H."/>
        </authorList>
    </citation>
    <scope>NUCLEOTIDE SEQUENCE [LARGE SCALE GENOMIC DNA]</scope>
    <source>
        <strain evidence="6 7">BYS87W</strain>
    </source>
</reference>
<keyword evidence="1 4" id="KW-0805">Transcription regulation</keyword>
<comment type="similarity">
    <text evidence="4">Belongs to the GbsR family.</text>
</comment>
<dbReference type="Proteomes" id="UP001606303">
    <property type="component" value="Unassembled WGS sequence"/>
</dbReference>
<organism evidence="6 7">
    <name type="scientific">Pelomonas baiyunensis</name>
    <dbReference type="NCBI Taxonomy" id="3299026"/>
    <lineage>
        <taxon>Bacteria</taxon>
        <taxon>Pseudomonadati</taxon>
        <taxon>Pseudomonadota</taxon>
        <taxon>Betaproteobacteria</taxon>
        <taxon>Burkholderiales</taxon>
        <taxon>Sphaerotilaceae</taxon>
        <taxon>Roseateles</taxon>
    </lineage>
</organism>
<keyword evidence="2 4" id="KW-0238">DNA-binding</keyword>
<dbReference type="PANTHER" id="PTHR38465:SF1">
    <property type="entry name" value="HTH-TYPE TRANSCRIPTIONAL REGULATOR MJ1563-RELATED"/>
    <property type="match status" value="1"/>
</dbReference>
<dbReference type="EMBL" id="JBIGIB010000001">
    <property type="protein sequence ID" value="MFG6465809.1"/>
    <property type="molecule type" value="Genomic_DNA"/>
</dbReference>
<evidence type="ECO:0000256" key="2">
    <source>
        <dbReference type="ARBA" id="ARBA00023125"/>
    </source>
</evidence>
<evidence type="ECO:0000259" key="5">
    <source>
        <dbReference type="Pfam" id="PF12802"/>
    </source>
</evidence>
<feature type="domain" description="HTH marR-type" evidence="5">
    <location>
        <begin position="22"/>
        <end position="80"/>
    </location>
</feature>
<dbReference type="RefSeq" id="WP_394381670.1">
    <property type="nucleotide sequence ID" value="NZ_JBIGIB010000001.1"/>
</dbReference>
<dbReference type="InterPro" id="IPR052362">
    <property type="entry name" value="HTH-GbsR_regulator"/>
</dbReference>
<dbReference type="Pfam" id="PF12802">
    <property type="entry name" value="MarR_2"/>
    <property type="match status" value="1"/>
</dbReference>
<dbReference type="PIRSF" id="PIRSF006707">
    <property type="entry name" value="MJ1563"/>
    <property type="match status" value="1"/>
</dbReference>
<dbReference type="InterPro" id="IPR000835">
    <property type="entry name" value="HTH_MarR-typ"/>
</dbReference>
<dbReference type="InterPro" id="IPR036388">
    <property type="entry name" value="WH-like_DNA-bd_sf"/>
</dbReference>
<protein>
    <recommendedName>
        <fullName evidence="4">HTH-type transcriptional regulator</fullName>
    </recommendedName>
</protein>
<dbReference type="InterPro" id="IPR026282">
    <property type="entry name" value="MJ1563"/>
</dbReference>
<dbReference type="SUPFAM" id="SSF46785">
    <property type="entry name" value="Winged helix' DNA-binding domain"/>
    <property type="match status" value="1"/>
</dbReference>
<evidence type="ECO:0000256" key="4">
    <source>
        <dbReference type="PIRNR" id="PIRNR006707"/>
    </source>
</evidence>
<evidence type="ECO:0000256" key="1">
    <source>
        <dbReference type="ARBA" id="ARBA00023015"/>
    </source>
</evidence>
<dbReference type="Gene3D" id="1.10.10.10">
    <property type="entry name" value="Winged helix-like DNA-binding domain superfamily/Winged helix DNA-binding domain"/>
    <property type="match status" value="1"/>
</dbReference>
<evidence type="ECO:0000313" key="7">
    <source>
        <dbReference type="Proteomes" id="UP001606303"/>
    </source>
</evidence>
<gene>
    <name evidence="6" type="ORF">ACG01O_04220</name>
</gene>
<accession>A0ABW7GV05</accession>
<name>A0ABW7GV05_9BURK</name>
<keyword evidence="3 4" id="KW-0804">Transcription</keyword>